<dbReference type="Proteomes" id="UP000305539">
    <property type="component" value="Unassembled WGS sequence"/>
</dbReference>
<organism evidence="3 4">
    <name type="scientific">Trinickia terrae</name>
    <dbReference type="NCBI Taxonomy" id="2571161"/>
    <lineage>
        <taxon>Bacteria</taxon>
        <taxon>Pseudomonadati</taxon>
        <taxon>Pseudomonadota</taxon>
        <taxon>Betaproteobacteria</taxon>
        <taxon>Burkholderiales</taxon>
        <taxon>Burkholderiaceae</taxon>
        <taxon>Trinickia</taxon>
    </lineage>
</organism>
<dbReference type="OrthoDB" id="8713780at2"/>
<gene>
    <name evidence="3" type="ORF">FAZ69_09195</name>
</gene>
<dbReference type="GO" id="GO:0016491">
    <property type="term" value="F:oxidoreductase activity"/>
    <property type="evidence" value="ECO:0007669"/>
    <property type="project" value="UniProtKB-KW"/>
</dbReference>
<evidence type="ECO:0000313" key="3">
    <source>
        <dbReference type="EMBL" id="TKC90304.1"/>
    </source>
</evidence>
<dbReference type="PANTHER" id="PTHR13847:SF287">
    <property type="entry name" value="FAD-DEPENDENT OXIDOREDUCTASE DOMAIN-CONTAINING PROTEIN 1"/>
    <property type="match status" value="1"/>
</dbReference>
<dbReference type="AlphaFoldDB" id="A0A4U1I9W3"/>
<evidence type="ECO:0000259" key="2">
    <source>
        <dbReference type="Pfam" id="PF01266"/>
    </source>
</evidence>
<dbReference type="RefSeq" id="WP_136893633.1">
    <property type="nucleotide sequence ID" value="NZ_SWJE01000004.1"/>
</dbReference>
<sequence>MNVDVVVVGGGIAGAACAYFLAQRGSVALLEGEDAFGYHATGRSAALFSEYFGSRPVRLLTAASRAFFEAPPGGFADAPLLSPRGVVALATESDVQTGRFDAALAAGRDARIAAFEITLDDARAMCPILAPHGYARALARPAVADIDVDALHQGFLRGVRARGGSTMRGEAVTAIRREAGVWHVVTAGGHAFATGRLVNAAGAWADDVAALAGAAPIGLMPKRRTAVLVDAAGDAHWRAALPTWPMVTNVADTFYFKPESGKLMVSPSDETPAPPCDAQPEELDVAIAVARLEAVTTLRVARVTHKWAGLRSVVADELPVLGEAPDAPGFFWAAALGGFGIQTAPAVGRAVAALVAGGALPDDVDETALSPAHVTKYASHDDDQGGI</sequence>
<dbReference type="InterPro" id="IPR036188">
    <property type="entry name" value="FAD/NAD-bd_sf"/>
</dbReference>
<name>A0A4U1I9W3_9BURK</name>
<evidence type="ECO:0000256" key="1">
    <source>
        <dbReference type="ARBA" id="ARBA00023002"/>
    </source>
</evidence>
<proteinExistence type="predicted"/>
<accession>A0A4U1I9W3</accession>
<reference evidence="3 4" key="1">
    <citation type="submission" date="2019-04" db="EMBL/GenBank/DDBJ databases">
        <title>Trinickia sp. 7GSK02, isolated from subtropical forest soil.</title>
        <authorList>
            <person name="Gao Z.-H."/>
            <person name="Qiu L.-H."/>
        </authorList>
    </citation>
    <scope>NUCLEOTIDE SEQUENCE [LARGE SCALE GENOMIC DNA]</scope>
    <source>
        <strain evidence="3 4">7GSK02</strain>
    </source>
</reference>
<feature type="domain" description="FAD dependent oxidoreductase" evidence="2">
    <location>
        <begin position="4"/>
        <end position="354"/>
    </location>
</feature>
<keyword evidence="1" id="KW-0560">Oxidoreductase</keyword>
<dbReference type="GO" id="GO:0005737">
    <property type="term" value="C:cytoplasm"/>
    <property type="evidence" value="ECO:0007669"/>
    <property type="project" value="TreeGrafter"/>
</dbReference>
<dbReference type="Gene3D" id="3.50.50.60">
    <property type="entry name" value="FAD/NAD(P)-binding domain"/>
    <property type="match status" value="1"/>
</dbReference>
<dbReference type="PANTHER" id="PTHR13847">
    <property type="entry name" value="SARCOSINE DEHYDROGENASE-RELATED"/>
    <property type="match status" value="1"/>
</dbReference>
<dbReference type="EMBL" id="SWJE01000004">
    <property type="protein sequence ID" value="TKC90304.1"/>
    <property type="molecule type" value="Genomic_DNA"/>
</dbReference>
<protein>
    <submittedName>
        <fullName evidence="3">FAD-binding oxidoreductase</fullName>
    </submittedName>
</protein>
<dbReference type="InterPro" id="IPR006076">
    <property type="entry name" value="FAD-dep_OxRdtase"/>
</dbReference>
<dbReference type="Gene3D" id="3.30.9.10">
    <property type="entry name" value="D-Amino Acid Oxidase, subunit A, domain 2"/>
    <property type="match status" value="1"/>
</dbReference>
<keyword evidence="4" id="KW-1185">Reference proteome</keyword>
<evidence type="ECO:0000313" key="4">
    <source>
        <dbReference type="Proteomes" id="UP000305539"/>
    </source>
</evidence>
<dbReference type="SUPFAM" id="SSF51905">
    <property type="entry name" value="FAD/NAD(P)-binding domain"/>
    <property type="match status" value="1"/>
</dbReference>
<comment type="caution">
    <text evidence="3">The sequence shown here is derived from an EMBL/GenBank/DDBJ whole genome shotgun (WGS) entry which is preliminary data.</text>
</comment>
<dbReference type="Pfam" id="PF01266">
    <property type="entry name" value="DAO"/>
    <property type="match status" value="1"/>
</dbReference>